<dbReference type="InterPro" id="IPR039426">
    <property type="entry name" value="TonB-dep_rcpt-like"/>
</dbReference>
<comment type="subcellular location">
    <subcellularLocation>
        <location evidence="1">Cell outer membrane</location>
        <topology evidence="1">Multi-pass membrane protein</topology>
    </subcellularLocation>
</comment>
<sequence>MKKISLLLLVLLYQTYSFGQQYELKGKVNNQNKQAVEFVISSLLNHQKKLITQATTDSLGSFSIKAEKGNYRLILEQFGTEYLNKEIALNQNIDLGVIEIKESVQLEGVTLKTRKKLIEQKVDRLVFNVENSVTATGGTALDALKATPTVRVQNEIISIVGKGEILVMIDDRLQRMPQEDLAAFLKSIPSDNIKSIEVITTPPAKYDSEGNSGLINIKLKTAKTNSWNANIGTSYTQKTYAGGNANGLFTYNHDNLSVEASVSKGKQTLLTNSQSNIFYKDETWKQEVKNKSIADILSVGLGFDYKLTSKWTTGVKYLGSFTDKTASNSPFTTRYNNENGMIDSYIASNVNAENNPKMNAVNFHNTFVLDTLGKNIAVDLDYFDYNKNDYRFFSGNELDANKNTIPNSFFSSTNSNMNTIKNYSANIDVTLPYDWANISFGAKAFHNNTDNNLVVYDNETGTPVFNTNQSNVFNYKEYNQALYFSGSKKINAKWETQIGLRMEATQTKGYSENLDQTNTNNYVKFFPTAYVTYVPNENNSFSLNYSRRIRRPDFEYLNPFVIKTSPYYYSEGNPYLKPSLIDNFEFSFIRNQKWVNSVYFSQVSDFGQELSIIDPDTNVTRSTPINYANTYQIGLSTSYNFNKWSWWNSFTGFNLNYQNVKSKTDFIASIDGYNGYIYSNNDFTINQNKTLFIGLNYGLQLPGRYQIFNISTLNILDISVKLLTLKKNLSITLLGEDLLNAQKPLISYSSNGIKTNVKSYSDTRGFRISLSYKFGNQSMKSKERNFGNDDERNRIN</sequence>
<dbReference type="Proteomes" id="UP000479938">
    <property type="component" value="Unassembled WGS sequence"/>
</dbReference>
<evidence type="ECO:0000256" key="2">
    <source>
        <dbReference type="ARBA" id="ARBA00022448"/>
    </source>
</evidence>
<keyword evidence="6" id="KW-0472">Membrane</keyword>
<gene>
    <name evidence="10" type="ORF">FLA105534_01574</name>
</gene>
<protein>
    <recommendedName>
        <fullName evidence="9">Outer membrane protein beta-barrel domain-containing protein</fullName>
    </recommendedName>
</protein>
<dbReference type="GO" id="GO:0009279">
    <property type="term" value="C:cell outer membrane"/>
    <property type="evidence" value="ECO:0007669"/>
    <property type="project" value="UniProtKB-SubCell"/>
</dbReference>
<keyword evidence="5 8" id="KW-0732">Signal</keyword>
<dbReference type="RefSeq" id="WP_173970245.1">
    <property type="nucleotide sequence ID" value="NZ_CADCSU010000068.1"/>
</dbReference>
<dbReference type="SUPFAM" id="SSF56935">
    <property type="entry name" value="Porins"/>
    <property type="match status" value="1"/>
</dbReference>
<evidence type="ECO:0000256" key="3">
    <source>
        <dbReference type="ARBA" id="ARBA00022452"/>
    </source>
</evidence>
<dbReference type="InterPro" id="IPR036942">
    <property type="entry name" value="Beta-barrel_TonB_sf"/>
</dbReference>
<dbReference type="PANTHER" id="PTHR30069">
    <property type="entry name" value="TONB-DEPENDENT OUTER MEMBRANE RECEPTOR"/>
    <property type="match status" value="1"/>
</dbReference>
<name>A0A6J4GEN3_9FLAO</name>
<dbReference type="GO" id="GO:0044718">
    <property type="term" value="P:siderophore transmembrane transport"/>
    <property type="evidence" value="ECO:0007669"/>
    <property type="project" value="TreeGrafter"/>
</dbReference>
<keyword evidence="2" id="KW-0813">Transport</keyword>
<keyword evidence="4" id="KW-0812">Transmembrane</keyword>
<dbReference type="AlphaFoldDB" id="A0A6J4GEN3"/>
<feature type="domain" description="Outer membrane protein beta-barrel" evidence="9">
    <location>
        <begin position="369"/>
        <end position="772"/>
    </location>
</feature>
<evidence type="ECO:0000259" key="9">
    <source>
        <dbReference type="Pfam" id="PF14905"/>
    </source>
</evidence>
<accession>A0A6J4GEN3</accession>
<keyword evidence="3" id="KW-1134">Transmembrane beta strand</keyword>
<dbReference type="Gene3D" id="2.170.130.10">
    <property type="entry name" value="TonB-dependent receptor, plug domain"/>
    <property type="match status" value="1"/>
</dbReference>
<evidence type="ECO:0000256" key="6">
    <source>
        <dbReference type="ARBA" id="ARBA00023136"/>
    </source>
</evidence>
<dbReference type="EMBL" id="CADCSU010000068">
    <property type="protein sequence ID" value="CAA9197320.1"/>
    <property type="molecule type" value="Genomic_DNA"/>
</dbReference>
<evidence type="ECO:0000256" key="7">
    <source>
        <dbReference type="ARBA" id="ARBA00023237"/>
    </source>
</evidence>
<feature type="signal peptide" evidence="8">
    <location>
        <begin position="1"/>
        <end position="19"/>
    </location>
</feature>
<organism evidence="10 11">
    <name type="scientific">Flavobacterium bizetiae</name>
    <dbReference type="NCBI Taxonomy" id="2704140"/>
    <lineage>
        <taxon>Bacteria</taxon>
        <taxon>Pseudomonadati</taxon>
        <taxon>Bacteroidota</taxon>
        <taxon>Flavobacteriia</taxon>
        <taxon>Flavobacteriales</taxon>
        <taxon>Flavobacteriaceae</taxon>
        <taxon>Flavobacterium</taxon>
    </lineage>
</organism>
<evidence type="ECO:0000313" key="11">
    <source>
        <dbReference type="Proteomes" id="UP000479938"/>
    </source>
</evidence>
<dbReference type="GO" id="GO:0015344">
    <property type="term" value="F:siderophore uptake transmembrane transporter activity"/>
    <property type="evidence" value="ECO:0007669"/>
    <property type="project" value="TreeGrafter"/>
</dbReference>
<dbReference type="Pfam" id="PF14905">
    <property type="entry name" value="OMP_b-brl_3"/>
    <property type="match status" value="1"/>
</dbReference>
<proteinExistence type="predicted"/>
<evidence type="ECO:0000256" key="1">
    <source>
        <dbReference type="ARBA" id="ARBA00004571"/>
    </source>
</evidence>
<keyword evidence="7" id="KW-0998">Cell outer membrane</keyword>
<dbReference type="PANTHER" id="PTHR30069:SF29">
    <property type="entry name" value="HEMOGLOBIN AND HEMOGLOBIN-HAPTOGLOBIN-BINDING PROTEIN 1-RELATED"/>
    <property type="match status" value="1"/>
</dbReference>
<evidence type="ECO:0000313" key="10">
    <source>
        <dbReference type="EMBL" id="CAA9197320.1"/>
    </source>
</evidence>
<reference evidence="10 11" key="1">
    <citation type="submission" date="2020-02" db="EMBL/GenBank/DDBJ databases">
        <authorList>
            <person name="Criscuolo A."/>
        </authorList>
    </citation>
    <scope>NUCLEOTIDE SEQUENCE [LARGE SCALE GENOMIC DNA]</scope>
    <source>
        <strain evidence="10">CIP105534</strain>
    </source>
</reference>
<dbReference type="InterPro" id="IPR041700">
    <property type="entry name" value="OMP_b-brl_3"/>
</dbReference>
<feature type="chain" id="PRO_5026985123" description="Outer membrane protein beta-barrel domain-containing protein" evidence="8">
    <location>
        <begin position="20"/>
        <end position="796"/>
    </location>
</feature>
<dbReference type="SUPFAM" id="SSF49464">
    <property type="entry name" value="Carboxypeptidase regulatory domain-like"/>
    <property type="match status" value="1"/>
</dbReference>
<evidence type="ECO:0000256" key="5">
    <source>
        <dbReference type="ARBA" id="ARBA00022729"/>
    </source>
</evidence>
<evidence type="ECO:0000256" key="4">
    <source>
        <dbReference type="ARBA" id="ARBA00022692"/>
    </source>
</evidence>
<evidence type="ECO:0000256" key="8">
    <source>
        <dbReference type="SAM" id="SignalP"/>
    </source>
</evidence>
<dbReference type="Gene3D" id="2.40.170.20">
    <property type="entry name" value="TonB-dependent receptor, beta-barrel domain"/>
    <property type="match status" value="1"/>
</dbReference>
<dbReference type="InterPro" id="IPR037066">
    <property type="entry name" value="Plug_dom_sf"/>
</dbReference>
<keyword evidence="11" id="KW-1185">Reference proteome</keyword>
<dbReference type="InterPro" id="IPR008969">
    <property type="entry name" value="CarboxyPept-like_regulatory"/>
</dbReference>